<organism evidence="1 2">
    <name type="scientific">Capnocytophaga gingivalis</name>
    <dbReference type="NCBI Taxonomy" id="1017"/>
    <lineage>
        <taxon>Bacteria</taxon>
        <taxon>Pseudomonadati</taxon>
        <taxon>Bacteroidota</taxon>
        <taxon>Flavobacteriia</taxon>
        <taxon>Flavobacteriales</taxon>
        <taxon>Flavobacteriaceae</taxon>
        <taxon>Capnocytophaga</taxon>
    </lineage>
</organism>
<dbReference type="GO" id="GO:0000731">
    <property type="term" value="P:DNA synthesis involved in DNA repair"/>
    <property type="evidence" value="ECO:0007669"/>
    <property type="project" value="TreeGrafter"/>
</dbReference>
<dbReference type="OrthoDB" id="1023918at2"/>
<dbReference type="PANTHER" id="PTHR32182:SF0">
    <property type="entry name" value="DNA REPLICATION AND REPAIR PROTEIN RECF"/>
    <property type="match status" value="1"/>
</dbReference>
<dbReference type="GeneID" id="84807504"/>
<gene>
    <name evidence="1" type="ORF">CGC50_02890</name>
</gene>
<evidence type="ECO:0000313" key="1">
    <source>
        <dbReference type="EMBL" id="ATA86191.1"/>
    </source>
</evidence>
<dbReference type="EMBL" id="CP022386">
    <property type="protein sequence ID" value="ATA86191.1"/>
    <property type="molecule type" value="Genomic_DNA"/>
</dbReference>
<dbReference type="Gene3D" id="3.40.50.300">
    <property type="entry name" value="P-loop containing nucleotide triphosphate hydrolases"/>
    <property type="match status" value="1"/>
</dbReference>
<reference evidence="2" key="1">
    <citation type="submission" date="2017-06" db="EMBL/GenBank/DDBJ databases">
        <title>Capnocytophaga spp. assemblies.</title>
        <authorList>
            <person name="Gulvik C.A."/>
        </authorList>
    </citation>
    <scope>NUCLEOTIDE SEQUENCE [LARGE SCALE GENOMIC DNA]</scope>
    <source>
        <strain evidence="2">H1496</strain>
    </source>
</reference>
<dbReference type="PANTHER" id="PTHR32182">
    <property type="entry name" value="DNA REPLICATION AND REPAIR PROTEIN RECF"/>
    <property type="match status" value="1"/>
</dbReference>
<accession>A0A250FME0</accession>
<evidence type="ECO:0000313" key="2">
    <source>
        <dbReference type="Proteomes" id="UP000217250"/>
    </source>
</evidence>
<proteinExistence type="predicted"/>
<dbReference type="AlphaFoldDB" id="A0A250FME0"/>
<dbReference type="SUPFAM" id="SSF52540">
    <property type="entry name" value="P-loop containing nucleoside triphosphate hydrolases"/>
    <property type="match status" value="1"/>
</dbReference>
<dbReference type="InterPro" id="IPR027417">
    <property type="entry name" value="P-loop_NTPase"/>
</dbReference>
<dbReference type="KEGG" id="cgh:CGC50_02890"/>
<sequence>MKKIEINNFKAFNAVLSLTLEATKKNLLLYGENGSGKSSIFEAIKLIFYNDRLLKNIISTGANEEQKESEIEDFYNNYKHKAIASPIDIKINNSDFKSFNISDYHCYMLSHIDISHMSHKIEDGKIINIDIINLKKILENRFFPEFDTKDFYDRYKENIITEVNRALKDEFIETLQIGLENEDSDIFLEDKSHNLRESNGLSTIFNEARLHLVVTLLLLSIILKLEEKDCVSHKIIVLDDIVNSLDSSNRKFIMKYLLSKFASFQKFIFTHNLGFNNIAEDIIKNNNDEKDKWHTMNLYLTNRGPQLYDYDEIATPDKIEEKFNKGDLGPSTVGNIIRKRFEADLNEFCKIIHVGKIELSNSIIKNLYNNKPQYFLKVGDKISDANNLVQEIYDIVQLKKSDKNKISDIKNRINDYTNNEDFCSLLSVIKEFTEIERHFIHGLSHSSTAGMPEFQQKEMKASILLLKKFEQGLKGLKGGLVQ</sequence>
<dbReference type="Pfam" id="PF13555">
    <property type="entry name" value="AAA_29"/>
    <property type="match status" value="1"/>
</dbReference>
<protein>
    <submittedName>
        <fullName evidence="1">Uncharacterized protein</fullName>
    </submittedName>
</protein>
<dbReference type="Proteomes" id="UP000217250">
    <property type="component" value="Chromosome"/>
</dbReference>
<name>A0A250FME0_9FLAO</name>
<dbReference type="RefSeq" id="WP_095909602.1">
    <property type="nucleotide sequence ID" value="NZ_CP022386.1"/>
</dbReference>
<dbReference type="GO" id="GO:0006302">
    <property type="term" value="P:double-strand break repair"/>
    <property type="evidence" value="ECO:0007669"/>
    <property type="project" value="TreeGrafter"/>
</dbReference>